<dbReference type="SUPFAM" id="SSF143011">
    <property type="entry name" value="RelE-like"/>
    <property type="match status" value="1"/>
</dbReference>
<dbReference type="AlphaFoldDB" id="A0A4U6D604"/>
<keyword evidence="2" id="KW-1185">Reference proteome</keyword>
<organism evidence="1 2">
    <name type="scientific">Dyadobacter frigoris</name>
    <dbReference type="NCBI Taxonomy" id="2576211"/>
    <lineage>
        <taxon>Bacteria</taxon>
        <taxon>Pseudomonadati</taxon>
        <taxon>Bacteroidota</taxon>
        <taxon>Cytophagia</taxon>
        <taxon>Cytophagales</taxon>
        <taxon>Spirosomataceae</taxon>
        <taxon>Dyadobacter</taxon>
    </lineage>
</organism>
<gene>
    <name evidence="1" type="ORF">FDK13_11980</name>
</gene>
<evidence type="ECO:0000313" key="2">
    <source>
        <dbReference type="Proteomes" id="UP000304900"/>
    </source>
</evidence>
<accession>A0A4U6D604</accession>
<dbReference type="Proteomes" id="UP000304900">
    <property type="component" value="Unassembled WGS sequence"/>
</dbReference>
<dbReference type="InterPro" id="IPR007711">
    <property type="entry name" value="HigB-1"/>
</dbReference>
<dbReference type="Gene3D" id="3.30.2310.20">
    <property type="entry name" value="RelE-like"/>
    <property type="match status" value="1"/>
</dbReference>
<protein>
    <submittedName>
        <fullName evidence="1">Peptidase</fullName>
    </submittedName>
</protein>
<dbReference type="InterPro" id="IPR035093">
    <property type="entry name" value="RelE/ParE_toxin_dom_sf"/>
</dbReference>
<dbReference type="PANTHER" id="PTHR40266:SF2">
    <property type="entry name" value="TOXIN HIGB-1"/>
    <property type="match status" value="1"/>
</dbReference>
<reference evidence="1 2" key="1">
    <citation type="submission" date="2019-05" db="EMBL/GenBank/DDBJ databases">
        <title>Dyadobacter AR-3-8 sp. nov., isolated from arctic soil.</title>
        <authorList>
            <person name="Chaudhary D.K."/>
        </authorList>
    </citation>
    <scope>NUCLEOTIDE SEQUENCE [LARGE SCALE GENOMIC DNA]</scope>
    <source>
        <strain evidence="1 2">AR-3-8</strain>
    </source>
</reference>
<dbReference type="EMBL" id="SZVO01000005">
    <property type="protein sequence ID" value="TKT91865.1"/>
    <property type="molecule type" value="Genomic_DNA"/>
</dbReference>
<dbReference type="Pfam" id="PF05015">
    <property type="entry name" value="HigB-like_toxin"/>
    <property type="match status" value="1"/>
</dbReference>
<dbReference type="OrthoDB" id="9801102at2"/>
<dbReference type="RefSeq" id="WP_137340234.1">
    <property type="nucleotide sequence ID" value="NZ_BSQH01000006.1"/>
</dbReference>
<sequence>MIVSFRHKGLQLFATKGDRSKIQQSHVARIRLIISRLNRATEPEMMNQAGYYFHALKGDLKGFYSVRVSGNWRIIFRFEGENASDVDYIDYH</sequence>
<proteinExistence type="predicted"/>
<comment type="caution">
    <text evidence="1">The sequence shown here is derived from an EMBL/GenBank/DDBJ whole genome shotgun (WGS) entry which is preliminary data.</text>
</comment>
<evidence type="ECO:0000313" key="1">
    <source>
        <dbReference type="EMBL" id="TKT91865.1"/>
    </source>
</evidence>
<dbReference type="PANTHER" id="PTHR40266">
    <property type="entry name" value="TOXIN HIGB-1"/>
    <property type="match status" value="1"/>
</dbReference>
<name>A0A4U6D604_9BACT</name>